<dbReference type="KEGG" id="foc:113213718"/>
<proteinExistence type="predicted"/>
<dbReference type="InterPro" id="IPR036047">
    <property type="entry name" value="F-box-like_dom_sf"/>
</dbReference>
<dbReference type="InterPro" id="IPR001810">
    <property type="entry name" value="F-box_dom"/>
</dbReference>
<accession>A0A9C6U4D7</accession>
<evidence type="ECO:0000313" key="2">
    <source>
        <dbReference type="Proteomes" id="UP000504606"/>
    </source>
</evidence>
<evidence type="ECO:0000313" key="3">
    <source>
        <dbReference type="RefSeq" id="XP_052121183.1"/>
    </source>
</evidence>
<dbReference type="RefSeq" id="XP_052121183.1">
    <property type="nucleotide sequence ID" value="XM_052265223.1"/>
</dbReference>
<name>A0A9C6U4D7_FRAOC</name>
<keyword evidence="2" id="KW-1185">Reference proteome</keyword>
<dbReference type="Pfam" id="PF12937">
    <property type="entry name" value="F-box-like"/>
    <property type="match status" value="1"/>
</dbReference>
<organism evidence="2 3">
    <name type="scientific">Frankliniella occidentalis</name>
    <name type="common">Western flower thrips</name>
    <name type="synonym">Euthrips occidentalis</name>
    <dbReference type="NCBI Taxonomy" id="133901"/>
    <lineage>
        <taxon>Eukaryota</taxon>
        <taxon>Metazoa</taxon>
        <taxon>Ecdysozoa</taxon>
        <taxon>Arthropoda</taxon>
        <taxon>Hexapoda</taxon>
        <taxon>Insecta</taxon>
        <taxon>Pterygota</taxon>
        <taxon>Neoptera</taxon>
        <taxon>Paraneoptera</taxon>
        <taxon>Thysanoptera</taxon>
        <taxon>Terebrantia</taxon>
        <taxon>Thripoidea</taxon>
        <taxon>Thripidae</taxon>
        <taxon>Frankliniella</taxon>
    </lineage>
</organism>
<dbReference type="PROSITE" id="PS50181">
    <property type="entry name" value="FBOX"/>
    <property type="match status" value="1"/>
</dbReference>
<dbReference type="AlphaFoldDB" id="A0A9C6U4D7"/>
<gene>
    <name evidence="3" type="primary">LOC113213718</name>
</gene>
<dbReference type="SUPFAM" id="SSF81383">
    <property type="entry name" value="F-box domain"/>
    <property type="match status" value="1"/>
</dbReference>
<dbReference type="GeneID" id="113213718"/>
<sequence>MELLGLPDRVLLRVLRLLDVRSLLRCRLLCRRLSRLALHANAWRHLCVASDYGPLRVLLRLVPRVGKIRINVFAGAGPRCITEIREVSETPCAAEELHIQFYSHPVYLKEEVALLVMSAVRNQAALGRLQKLRVASGPSHLEDPIMRMRLFERPIDDTARVDLPETIVSTSEHARNLELDLLPDYDDFGYYDFDYFNEISSPEFALMASFEGPIDDKACVDLLKTIVTTSGIVQELELDLPLDRDYDEEVSSLEVAASLTSLVSHCYGGMNASLLLKLLSTHSATLEQVHLFGGVRDGCQWPVRLRTPRLQELRCNPVFGGADSLLVKFCDDFLYIKHK</sequence>
<evidence type="ECO:0000259" key="1">
    <source>
        <dbReference type="PROSITE" id="PS50181"/>
    </source>
</evidence>
<protein>
    <submittedName>
        <fullName evidence="3">Uncharacterized protein LOC113213718</fullName>
    </submittedName>
</protein>
<reference evidence="3" key="1">
    <citation type="submission" date="2025-08" db="UniProtKB">
        <authorList>
            <consortium name="RefSeq"/>
        </authorList>
    </citation>
    <scope>IDENTIFICATION</scope>
    <source>
        <tissue evidence="3">Whole organism</tissue>
    </source>
</reference>
<dbReference type="Gene3D" id="1.20.1280.50">
    <property type="match status" value="1"/>
</dbReference>
<feature type="domain" description="F-box" evidence="1">
    <location>
        <begin position="1"/>
        <end position="46"/>
    </location>
</feature>
<dbReference type="Proteomes" id="UP000504606">
    <property type="component" value="Unplaced"/>
</dbReference>